<keyword evidence="5" id="KW-0808">Transferase</keyword>
<dbReference type="InterPro" id="IPR011993">
    <property type="entry name" value="PH-like_dom_sf"/>
</dbReference>
<evidence type="ECO:0000259" key="4">
    <source>
        <dbReference type="Pfam" id="PF16979"/>
    </source>
</evidence>
<feature type="compositionally biased region" description="Low complexity" evidence="2">
    <location>
        <begin position="533"/>
        <end position="551"/>
    </location>
</feature>
<feature type="region of interest" description="Disordered" evidence="2">
    <location>
        <begin position="758"/>
        <end position="815"/>
    </location>
</feature>
<organism evidence="5 6">
    <name type="scientific">Polyrhizophydium stewartii</name>
    <dbReference type="NCBI Taxonomy" id="2732419"/>
    <lineage>
        <taxon>Eukaryota</taxon>
        <taxon>Fungi</taxon>
        <taxon>Fungi incertae sedis</taxon>
        <taxon>Chytridiomycota</taxon>
        <taxon>Chytridiomycota incertae sedis</taxon>
        <taxon>Chytridiomycetes</taxon>
        <taxon>Rhizophydiales</taxon>
        <taxon>Rhizophydiales incertae sedis</taxon>
        <taxon>Polyrhizophydium</taxon>
    </lineage>
</organism>
<feature type="domain" description="SIN1-type PH" evidence="4">
    <location>
        <begin position="939"/>
        <end position="1030"/>
    </location>
</feature>
<feature type="domain" description="CRIM" evidence="3">
    <location>
        <begin position="626"/>
        <end position="752"/>
    </location>
</feature>
<dbReference type="EMBL" id="JADGIZ020000094">
    <property type="protein sequence ID" value="KAL2911657.1"/>
    <property type="molecule type" value="Genomic_DNA"/>
</dbReference>
<feature type="region of interest" description="Disordered" evidence="2">
    <location>
        <begin position="335"/>
        <end position="408"/>
    </location>
</feature>
<dbReference type="Gene3D" id="2.30.29.30">
    <property type="entry name" value="Pleckstrin-homology domain (PH domain)/Phosphotyrosine-binding domain (PTB)"/>
    <property type="match status" value="1"/>
</dbReference>
<dbReference type="PANTHER" id="PTHR13335:SF1">
    <property type="entry name" value="TARGET OF RAPAMYCIN COMPLEX 2 SUBUNIT MAPKAP1"/>
    <property type="match status" value="1"/>
</dbReference>
<reference evidence="5 6" key="1">
    <citation type="submission" date="2023-09" db="EMBL/GenBank/DDBJ databases">
        <title>Pangenome analysis of Batrachochytrium dendrobatidis and related Chytrids.</title>
        <authorList>
            <person name="Yacoub M.N."/>
            <person name="Stajich J.E."/>
            <person name="James T.Y."/>
        </authorList>
    </citation>
    <scope>NUCLEOTIDE SEQUENCE [LARGE SCALE GENOMIC DNA]</scope>
    <source>
        <strain evidence="5 6">JEL0888</strain>
    </source>
</reference>
<feature type="region of interest" description="Disordered" evidence="2">
    <location>
        <begin position="448"/>
        <end position="480"/>
    </location>
</feature>
<dbReference type="GO" id="GO:0016301">
    <property type="term" value="F:kinase activity"/>
    <property type="evidence" value="ECO:0007669"/>
    <property type="project" value="UniProtKB-KW"/>
</dbReference>
<feature type="region of interest" description="Disordered" evidence="2">
    <location>
        <begin position="203"/>
        <end position="302"/>
    </location>
</feature>
<comment type="similarity">
    <text evidence="1">Belongs to the SIN1 family.</text>
</comment>
<feature type="compositionally biased region" description="Low complexity" evidence="2">
    <location>
        <begin position="341"/>
        <end position="372"/>
    </location>
</feature>
<feature type="compositionally biased region" description="Low complexity" evidence="2">
    <location>
        <begin position="244"/>
        <end position="273"/>
    </location>
</feature>
<sequence length="1056" mass="111833">MSVVADQDFLIYKLRLGLFNTREAVAQRIAVAPRRDEFEYIASMTPRLPPGPGTPAAAAAVAAATAAAASAGVGAMGAHLAAPDDPNGSRIAPGPRRKVPLVLGGAALAAAPSGAGMQSTDSVATAHTRRYAGGGSGVAGSASILGSVRSIAQQDDRDGRVPPSVVAIAQARRELAKILDSITALNAAAAAATAAAAAARAGADPKSVPSQTPPVLPPRNQSMAESPDVLAHVQKRAQAYAMSQQKAQQQQQVQQTHMQQQQQQQHDQQIQQPAHPPVPPAVQHQAQQIQPPAAAADSDPAAAVAARKLPVVPCPPATLPPEKSFDRRTAHMERLRHDSSARAVASPDASASRAPSHPSSAPQPSSADASVSGHVTAADEHHERAHRHQRSNSEPGTSFKQGRHVPRRRSLHPEIPEEALEEAPNAAAQMAAAAAAVAALAASTKLAQSTQEMVPEPSVPGSADDSEDLPSPESASVEFEEEGIDLDAVKSVVVDNKAHSVVGSMASLNNLAAARPEGAGDAAGQRQDSEQPATQGSEASGAAQGASQTHAVAEQSHGVKSSPELPLDTARHQDTDAGSLFAKKSLSLPRDGSPMKRRSVFGQLKALDGPDDHSRNAVAAEHKPVSALSAMMDKKSSKTNPFALAYAAFSGKADPKPMRLQIFLPFSHEPSNPLPIAVKPEACVEEVIGYTLFEYVEQGRTPAIPESAWPVTNWNLRMVEDDGTVEEDFPALDRARKIAKFAFDKFALCETVPLEAPTPKAATPASQPANAGYSGTPTQTHAGHAAAIAQHRDASSSQHEMTATTSVTGEPAGSPSGAPAASVFLKVHLYSTLEVKQTTTMQMPLNIPMSEVFDRICRKRKYDPKDYVLKMADTKTDVPLDKTLEQLQATEFCVLKRSSGGVGLYYVTAGDIFLRPPDEKDDDDGDSKPYLTTDDFRSAYKQYAVIYKHLMGRHERNLTIDGEYIHLVASEGKALFDMGKTTNSFHISSITSCKQTKKKSANFKLAVRRDRDNKVYDLEASTDAEAHVLVLIAGDICNRITMMLELTQMSAGVEAR</sequence>
<dbReference type="Gene3D" id="3.10.20.90">
    <property type="entry name" value="Phosphatidylinositol 3-kinase Catalytic Subunit, Chain A, domain 1"/>
    <property type="match status" value="1"/>
</dbReference>
<dbReference type="Proteomes" id="UP001527925">
    <property type="component" value="Unassembled WGS sequence"/>
</dbReference>
<evidence type="ECO:0000256" key="2">
    <source>
        <dbReference type="SAM" id="MobiDB-lite"/>
    </source>
</evidence>
<dbReference type="InterPro" id="IPR008828">
    <property type="entry name" value="Sin1/Avo1"/>
</dbReference>
<feature type="region of interest" description="Disordered" evidence="2">
    <location>
        <begin position="516"/>
        <end position="596"/>
    </location>
</feature>
<evidence type="ECO:0000313" key="6">
    <source>
        <dbReference type="Proteomes" id="UP001527925"/>
    </source>
</evidence>
<evidence type="ECO:0000313" key="5">
    <source>
        <dbReference type="EMBL" id="KAL2911657.1"/>
    </source>
</evidence>
<feature type="compositionally biased region" description="Polar residues" evidence="2">
    <location>
        <begin position="795"/>
        <end position="808"/>
    </location>
</feature>
<accession>A0ABR4MWK6</accession>
<evidence type="ECO:0000259" key="3">
    <source>
        <dbReference type="Pfam" id="PF16978"/>
    </source>
</evidence>
<comment type="caution">
    <text evidence="5">The sequence shown here is derived from an EMBL/GenBank/DDBJ whole genome shotgun (WGS) entry which is preliminary data.</text>
</comment>
<protein>
    <submittedName>
        <fullName evidence="5">Component of a membrane-bound complex containing the Tor2p kinase</fullName>
    </submittedName>
</protein>
<feature type="compositionally biased region" description="Low complexity" evidence="2">
    <location>
        <begin position="281"/>
        <end position="302"/>
    </location>
</feature>
<dbReference type="InterPro" id="IPR031313">
    <property type="entry name" value="Sin1_PH_dom"/>
</dbReference>
<dbReference type="Pfam" id="PF16978">
    <property type="entry name" value="CRIM"/>
    <property type="match status" value="1"/>
</dbReference>
<dbReference type="InterPro" id="IPR031567">
    <property type="entry name" value="CRIM_dom"/>
</dbReference>
<evidence type="ECO:0000256" key="1">
    <source>
        <dbReference type="ARBA" id="ARBA00009407"/>
    </source>
</evidence>
<name>A0ABR4MWK6_9FUNG</name>
<keyword evidence="6" id="KW-1185">Reference proteome</keyword>
<dbReference type="PANTHER" id="PTHR13335">
    <property type="entry name" value="TARGET OF RAPAMYCIN COMPLEX 2 SUBUNIT MAPKAP1"/>
    <property type="match status" value="1"/>
</dbReference>
<keyword evidence="5" id="KW-0418">Kinase</keyword>
<gene>
    <name evidence="5" type="primary">AVO1</name>
    <name evidence="5" type="ORF">HK105_208865</name>
</gene>
<feature type="compositionally biased region" description="Polar residues" evidence="2">
    <location>
        <begin position="764"/>
        <end position="781"/>
    </location>
</feature>
<dbReference type="Pfam" id="PF16979">
    <property type="entry name" value="SIN1_PH"/>
    <property type="match status" value="1"/>
</dbReference>
<proteinExistence type="inferred from homology"/>